<sequence length="1453" mass="160937">MSRDCLRDIEFWIYKFLIISDLTCNETMSVIDDAEAKDSQRFFQGQNAVSSRVPIAPAVTTQISRPVLKTLRGQPTSHIINSASVMSQKAHLLSSVVNAQIQPSTSQFNRSSTPKLISTRTSSTVPSNTIFKPFHSSVDSSVIVSDELSQPMAVIYRQFQQQQQLQQQQQQLRLTVNQPQSTFSFPRSRDYDPRALGGAAQTISQDARYFNSLNRLRPIVSNRNSNSSQQVISVPAVANTLRLTPQTRAFIDMAEGTEPCRKSSGRLINVADTVNSHETEIVGLSKRDKQLVTPSVCFSTSGATCDPSTSSVANALPVAATSSTCTSSQISNTHQSPHPGPSPRPSILRKIRDTSPSAAVRRLAFDGPPRPASCSDSQILPSSLNEDTSSSLARYIMNSTGRASGFVPQIDSISRVLSSSDPNVRNAQMNAFTNATAMSKSAFERVEGSQQQVNEPDTPRKRMRKQQFDSSQGPEKIKMEVSMQVDTNSIGIQSNDIPLWKLAPPGQPNQPSMVSKGSERSGRRRGRPRTSSRVDSSVIASTSYVDVDSVSTEGCKPKKMKRHQAHNTSELNLSENINPAANSSAIDISGLKTTYPSEFANICDASSNGNGANSLRNLLQNFQDNRDEGAKFLSTQKTTSVVLLSALGMTKAETKMSTAAETALRSGVAESNKKSVVYNAVSRAEEIQDSLSTDSSEYISSLSPIELGYSSPTILASLANGSKQESVLPNNHYSTNSCYGNIEQHRPRLLLNTLGNSRSVRFNHFEKIESVKVANQRVGMLKAARNRLHEQQRLDIERKIKERIQLKAFLLEKCRQLSKEQLQNDFSEEDCSSFKKLANVTSEALELSTAEFFDELLDVYAKQPEFLRLCKKDPSSKINNENLTSPDPNPVTNGMEAKLPEIVDNSCSHNSYMPKNNLSKPNFGSVRTTYPTVEPRNWKAEIAAIADLLDEVVTKVAATVSASTSSSSINQNMSSRNSDSLVQTSNGTGDAANKQIKKEESREVSSGNLKWYPSDELWDDYIYKELEKVEEALEVLEEDNELEDVGDRGMSKISKREEECGELKVENENEVVVRLAFRRIITTFDALRRAGINENDDIVELLYLLLDFVKILDPKGYEQLSEGFDLLYDASDTKEMQEKKRLSLVETFAMQIPRAHSTLKKATPYVASASTNFKPSVTLIDDLFEIPHPPVQKSWSSIDKSSFAISYKVENGKETPVFKMYSGDFNIDAELDGTEPDYLPSLLKDHYERETGSLAFRLRLEPRTNEKITQDDTFPNVGEMDNSFDRRKTEGADTACIAKESREFSTAGNAGQANTSGSNRLDFDDELLPTHNFDNENWHVSGHFSAKSDDKKRGGLRLKNLTNADLAHIRSRMRNIREQYASLLQTLHTNAMLASTAFEIFNDHSDELLADILPSVRTTESDASDVNSEHSTNDEDIRESVETPVSLSLPPSP</sequence>
<evidence type="ECO:0000313" key="2">
    <source>
        <dbReference type="Proteomes" id="UP000046393"/>
    </source>
</evidence>
<feature type="region of interest" description="Disordered" evidence="1">
    <location>
        <begin position="365"/>
        <end position="385"/>
    </location>
</feature>
<feature type="compositionally biased region" description="Polar residues" evidence="1">
    <location>
        <begin position="979"/>
        <end position="988"/>
    </location>
</feature>
<feature type="compositionally biased region" description="Basic and acidic residues" evidence="1">
    <location>
        <begin position="1427"/>
        <end position="1441"/>
    </location>
</feature>
<feature type="region of interest" description="Disordered" evidence="1">
    <location>
        <begin position="498"/>
        <end position="536"/>
    </location>
</feature>
<organism evidence="2 3">
    <name type="scientific">Syphacia muris</name>
    <dbReference type="NCBI Taxonomy" id="451379"/>
    <lineage>
        <taxon>Eukaryota</taxon>
        <taxon>Metazoa</taxon>
        <taxon>Ecdysozoa</taxon>
        <taxon>Nematoda</taxon>
        <taxon>Chromadorea</taxon>
        <taxon>Rhabditida</taxon>
        <taxon>Spirurina</taxon>
        <taxon>Oxyuridomorpha</taxon>
        <taxon>Oxyuroidea</taxon>
        <taxon>Oxyuridae</taxon>
        <taxon>Syphacia</taxon>
    </lineage>
</organism>
<accession>A0A0N5AGZ9</accession>
<name>A0A0N5AGZ9_9BILA</name>
<evidence type="ECO:0000313" key="3">
    <source>
        <dbReference type="WBParaSite" id="SMUV_0000362901-mRNA-1"/>
    </source>
</evidence>
<feature type="region of interest" description="Disordered" evidence="1">
    <location>
        <begin position="442"/>
        <end position="477"/>
    </location>
</feature>
<feature type="region of interest" description="Disordered" evidence="1">
    <location>
        <begin position="1417"/>
        <end position="1453"/>
    </location>
</feature>
<evidence type="ECO:0000256" key="1">
    <source>
        <dbReference type="SAM" id="MobiDB-lite"/>
    </source>
</evidence>
<keyword evidence="2" id="KW-1185">Reference proteome</keyword>
<reference evidence="3" key="1">
    <citation type="submission" date="2017-02" db="UniProtKB">
        <authorList>
            <consortium name="WormBaseParasite"/>
        </authorList>
    </citation>
    <scope>IDENTIFICATION</scope>
</reference>
<dbReference type="WBParaSite" id="SMUV_0000362901-mRNA-1">
    <property type="protein sequence ID" value="SMUV_0000362901-mRNA-1"/>
    <property type="gene ID" value="SMUV_0000362901"/>
</dbReference>
<feature type="compositionally biased region" description="Polar residues" evidence="1">
    <location>
        <begin position="374"/>
        <end position="385"/>
    </location>
</feature>
<feature type="compositionally biased region" description="Polar residues" evidence="1">
    <location>
        <begin position="326"/>
        <end position="336"/>
    </location>
</feature>
<feature type="compositionally biased region" description="Low complexity" evidence="1">
    <location>
        <begin position="961"/>
        <end position="978"/>
    </location>
</feature>
<feature type="region of interest" description="Disordered" evidence="1">
    <location>
        <begin position="1269"/>
        <end position="1288"/>
    </location>
</feature>
<feature type="region of interest" description="Disordered" evidence="1">
    <location>
        <begin position="961"/>
        <end position="1001"/>
    </location>
</feature>
<feature type="region of interest" description="Disordered" evidence="1">
    <location>
        <begin position="326"/>
        <end position="347"/>
    </location>
</feature>
<proteinExistence type="predicted"/>
<protein>
    <submittedName>
        <fullName evidence="3">Uncharacterized protein</fullName>
    </submittedName>
</protein>
<dbReference type="Proteomes" id="UP000046393">
    <property type="component" value="Unplaced"/>
</dbReference>